<dbReference type="AlphaFoldDB" id="A0A9D4TPD4"/>
<evidence type="ECO:0000313" key="1">
    <source>
        <dbReference type="EMBL" id="KAI3430794.1"/>
    </source>
</evidence>
<name>A0A9D4TPD4_CHLVU</name>
<comment type="caution">
    <text evidence="1">The sequence shown here is derived from an EMBL/GenBank/DDBJ whole genome shotgun (WGS) entry which is preliminary data.</text>
</comment>
<proteinExistence type="predicted"/>
<dbReference type="OrthoDB" id="512899at2759"/>
<organism evidence="1 2">
    <name type="scientific">Chlorella vulgaris</name>
    <name type="common">Green alga</name>
    <dbReference type="NCBI Taxonomy" id="3077"/>
    <lineage>
        <taxon>Eukaryota</taxon>
        <taxon>Viridiplantae</taxon>
        <taxon>Chlorophyta</taxon>
        <taxon>core chlorophytes</taxon>
        <taxon>Trebouxiophyceae</taxon>
        <taxon>Chlorellales</taxon>
        <taxon>Chlorellaceae</taxon>
        <taxon>Chlorella clade</taxon>
        <taxon>Chlorella</taxon>
    </lineage>
</organism>
<protein>
    <submittedName>
        <fullName evidence="1">Uncharacterized protein</fullName>
    </submittedName>
</protein>
<accession>A0A9D4TPD4</accession>
<reference evidence="1" key="2">
    <citation type="submission" date="2020-11" db="EMBL/GenBank/DDBJ databases">
        <authorList>
            <person name="Cecchin M."/>
            <person name="Marcolungo L."/>
            <person name="Rossato M."/>
            <person name="Girolomoni L."/>
            <person name="Cosentino E."/>
            <person name="Cuine S."/>
            <person name="Li-Beisson Y."/>
            <person name="Delledonne M."/>
            <person name="Ballottari M."/>
        </authorList>
    </citation>
    <scope>NUCLEOTIDE SEQUENCE</scope>
    <source>
        <strain evidence="1">211/11P</strain>
        <tissue evidence="1">Whole cell</tissue>
    </source>
</reference>
<evidence type="ECO:0000313" key="2">
    <source>
        <dbReference type="Proteomes" id="UP001055712"/>
    </source>
</evidence>
<gene>
    <name evidence="1" type="ORF">D9Q98_009206</name>
</gene>
<sequence length="105" mass="10526">MGLREFSGKGAGVGMWLGCGFGVGWGFGGAPLGVAGLSAGGMCGAVAGLGWGVGFGLGTQYINISPEFAEGKQHRPNVFQQVQWIAKRLTTLNGKGPPAASAASE</sequence>
<dbReference type="EMBL" id="SIDB01000007">
    <property type="protein sequence ID" value="KAI3430794.1"/>
    <property type="molecule type" value="Genomic_DNA"/>
</dbReference>
<reference evidence="1" key="1">
    <citation type="journal article" date="2019" name="Plant J.">
        <title>Chlorella vulgaris genome assembly and annotation reveals the molecular basis for metabolic acclimation to high light conditions.</title>
        <authorList>
            <person name="Cecchin M."/>
            <person name="Marcolungo L."/>
            <person name="Rossato M."/>
            <person name="Girolomoni L."/>
            <person name="Cosentino E."/>
            <person name="Cuine S."/>
            <person name="Li-Beisson Y."/>
            <person name="Delledonne M."/>
            <person name="Ballottari M."/>
        </authorList>
    </citation>
    <scope>NUCLEOTIDE SEQUENCE</scope>
    <source>
        <strain evidence="1">211/11P</strain>
    </source>
</reference>
<keyword evidence="2" id="KW-1185">Reference proteome</keyword>
<dbReference type="Proteomes" id="UP001055712">
    <property type="component" value="Unassembled WGS sequence"/>
</dbReference>